<dbReference type="AlphaFoldDB" id="A0AAQ3L1W5"/>
<proteinExistence type="predicted"/>
<accession>A0AAQ3L1W5</accession>
<keyword evidence="2" id="KW-1185">Reference proteome</keyword>
<organism evidence="1 2">
    <name type="scientific">Canna indica</name>
    <name type="common">Indian-shot</name>
    <dbReference type="NCBI Taxonomy" id="4628"/>
    <lineage>
        <taxon>Eukaryota</taxon>
        <taxon>Viridiplantae</taxon>
        <taxon>Streptophyta</taxon>
        <taxon>Embryophyta</taxon>
        <taxon>Tracheophyta</taxon>
        <taxon>Spermatophyta</taxon>
        <taxon>Magnoliopsida</taxon>
        <taxon>Liliopsida</taxon>
        <taxon>Zingiberales</taxon>
        <taxon>Cannaceae</taxon>
        <taxon>Canna</taxon>
    </lineage>
</organism>
<reference evidence="1 2" key="1">
    <citation type="submission" date="2023-10" db="EMBL/GenBank/DDBJ databases">
        <title>Chromosome-scale genome assembly provides insights into flower coloration mechanisms of Canna indica.</title>
        <authorList>
            <person name="Li C."/>
        </authorList>
    </citation>
    <scope>NUCLEOTIDE SEQUENCE [LARGE SCALE GENOMIC DNA]</scope>
    <source>
        <tissue evidence="1">Flower</tissue>
    </source>
</reference>
<gene>
    <name evidence="1" type="ORF">Cni_G25852</name>
</gene>
<evidence type="ECO:0000313" key="2">
    <source>
        <dbReference type="Proteomes" id="UP001327560"/>
    </source>
</evidence>
<protein>
    <submittedName>
        <fullName evidence="1">Uncharacterized protein</fullName>
    </submittedName>
</protein>
<name>A0AAQ3L1W5_9LILI</name>
<dbReference type="EMBL" id="CP136897">
    <property type="protein sequence ID" value="WOL17063.1"/>
    <property type="molecule type" value="Genomic_DNA"/>
</dbReference>
<sequence length="170" mass="19234">MVKQVVRDLHYSLIFLFETKLSQVSIRTVKQLTGFKSGLSQNFIALDVDGASGGILAIRNPNIWILGSSDQTSDPFQIAEEFRDFYGNLLGKAKKPLMTINWSDIYPPVYPLISHLDYPFFEDELLGVIKASKNYKSPRPDGILMEFFKKNGDLLKDGVLHILIDLQNNP</sequence>
<evidence type="ECO:0000313" key="1">
    <source>
        <dbReference type="EMBL" id="WOL17063.1"/>
    </source>
</evidence>
<dbReference type="Proteomes" id="UP001327560">
    <property type="component" value="Chromosome 8"/>
</dbReference>